<sequence>MTSPAALPCAGAALRMMRGAVGRRVLQIVLLVGGLFALGFLCGEQAHAADGTSPGAATVVVTTPSSEAVRSVGEAVGTAGREVEPTSTTTSATIRMTTSTTGEAPARTRPVAPAVPAADPVTDRVTGSVATVGRVVRPVGDYVVEPVTEQVVRPVGDLVETVTDGLAGGAPQFPSLPGMPSTPGLPEMPGIPGYTLPIGTTPQQPGEAASEQPDVAERGDGAEERSALRAGAAYGPRFLDGTPPAVSAAPRDLQVAHAAQAPVQETPGGDPAGALGRHTAVDNGGSRHGEPHAVTLNHRAPMSLVPGVTAAVAADGTRDRHRDIPEFPG</sequence>
<keyword evidence="3" id="KW-1185">Reference proteome</keyword>
<evidence type="ECO:0000313" key="3">
    <source>
        <dbReference type="Proteomes" id="UP000326979"/>
    </source>
</evidence>
<dbReference type="AlphaFoldDB" id="A0A5N8WBR6"/>
<dbReference type="Proteomes" id="UP000326979">
    <property type="component" value="Unassembled WGS sequence"/>
</dbReference>
<gene>
    <name evidence="2" type="ORF">FNH04_34955</name>
</gene>
<proteinExistence type="predicted"/>
<comment type="caution">
    <text evidence="2">The sequence shown here is derived from an EMBL/GenBank/DDBJ whole genome shotgun (WGS) entry which is preliminary data.</text>
</comment>
<feature type="compositionally biased region" description="Basic and acidic residues" evidence="1">
    <location>
        <begin position="215"/>
        <end position="225"/>
    </location>
</feature>
<dbReference type="OrthoDB" id="4339088at2"/>
<evidence type="ECO:0000313" key="2">
    <source>
        <dbReference type="EMBL" id="MPY44920.1"/>
    </source>
</evidence>
<dbReference type="RefSeq" id="WP_152789868.1">
    <property type="nucleotide sequence ID" value="NZ_BAABEQ010000003.1"/>
</dbReference>
<feature type="region of interest" description="Disordered" evidence="1">
    <location>
        <begin position="198"/>
        <end position="225"/>
    </location>
</feature>
<accession>A0A5N8WBR6</accession>
<name>A0A5N8WBR6_9ACTN</name>
<reference evidence="2 3" key="1">
    <citation type="submission" date="2019-07" db="EMBL/GenBank/DDBJ databases">
        <title>New species of Amycolatopsis and Streptomyces.</title>
        <authorList>
            <person name="Duangmal K."/>
            <person name="Teo W.F.A."/>
            <person name="Lipun K."/>
        </authorList>
    </citation>
    <scope>NUCLEOTIDE SEQUENCE [LARGE SCALE GENOMIC DNA]</scope>
    <source>
        <strain evidence="2 3">TISTR 2346</strain>
    </source>
</reference>
<organism evidence="2 3">
    <name type="scientific">Streptomyces phyllanthi</name>
    <dbReference type="NCBI Taxonomy" id="1803180"/>
    <lineage>
        <taxon>Bacteria</taxon>
        <taxon>Bacillati</taxon>
        <taxon>Actinomycetota</taxon>
        <taxon>Actinomycetes</taxon>
        <taxon>Kitasatosporales</taxon>
        <taxon>Streptomycetaceae</taxon>
        <taxon>Streptomyces</taxon>
    </lineage>
</organism>
<dbReference type="EMBL" id="VJZE01000379">
    <property type="protein sequence ID" value="MPY44920.1"/>
    <property type="molecule type" value="Genomic_DNA"/>
</dbReference>
<feature type="region of interest" description="Disordered" evidence="1">
    <location>
        <begin position="98"/>
        <end position="119"/>
    </location>
</feature>
<protein>
    <submittedName>
        <fullName evidence="2">Uncharacterized protein</fullName>
    </submittedName>
</protein>
<evidence type="ECO:0000256" key="1">
    <source>
        <dbReference type="SAM" id="MobiDB-lite"/>
    </source>
</evidence>